<keyword evidence="2" id="KW-0963">Cytoplasm</keyword>
<dbReference type="HAMAP" id="MF_00518">
    <property type="entry name" value="Deacylase_Dtd"/>
    <property type="match status" value="1"/>
</dbReference>
<dbReference type="FunFam" id="3.50.80.10:FF:000001">
    <property type="entry name" value="D-aminoacyl-tRNA deacylase"/>
    <property type="match status" value="1"/>
</dbReference>
<evidence type="ECO:0000313" key="4">
    <source>
        <dbReference type="Proteomes" id="UP000262325"/>
    </source>
</evidence>
<dbReference type="GO" id="GO:0005737">
    <property type="term" value="C:cytoplasm"/>
    <property type="evidence" value="ECO:0007669"/>
    <property type="project" value="UniProtKB-SubCell"/>
</dbReference>
<dbReference type="PANTHER" id="PTHR10472">
    <property type="entry name" value="D-TYROSYL-TRNA TYR DEACYLASE"/>
    <property type="match status" value="1"/>
</dbReference>
<dbReference type="PANTHER" id="PTHR10472:SF5">
    <property type="entry name" value="D-AMINOACYL-TRNA DEACYLASE 1"/>
    <property type="match status" value="1"/>
</dbReference>
<accession>A0A3D5QEJ9</accession>
<dbReference type="GO" id="GO:0019478">
    <property type="term" value="P:D-amino acid catabolic process"/>
    <property type="evidence" value="ECO:0007669"/>
    <property type="project" value="UniProtKB-UniRule"/>
</dbReference>
<dbReference type="GO" id="GO:0051500">
    <property type="term" value="F:D-tyrosyl-tRNA(Tyr) deacylase activity"/>
    <property type="evidence" value="ECO:0007669"/>
    <property type="project" value="TreeGrafter"/>
</dbReference>
<gene>
    <name evidence="2" type="primary">dtd</name>
    <name evidence="3" type="ORF">DHM44_10540</name>
</gene>
<sequence length="148" mass="16383">MICCVQRVDSAAVNINAEEERNIGRGLLIFIGVEKSDGENSCSWLADKACGLRIFEDDNGKMSNSVQDIDGEIMVISQFTLSASCKKGKRPDFSNAMEPERAKMYYEKFVNECKKIMGSGKLKTGEFGAYMKISLVNDGPVTILLNHK</sequence>
<dbReference type="SUPFAM" id="SSF69500">
    <property type="entry name" value="DTD-like"/>
    <property type="match status" value="1"/>
</dbReference>
<proteinExistence type="inferred from homology"/>
<dbReference type="GO" id="GO:0043908">
    <property type="term" value="F:Ser(Gly)-tRNA(Ala) hydrolase activity"/>
    <property type="evidence" value="ECO:0007669"/>
    <property type="project" value="UniProtKB-UniRule"/>
</dbReference>
<dbReference type="Pfam" id="PF02580">
    <property type="entry name" value="Tyr_Deacylase"/>
    <property type="match status" value="1"/>
</dbReference>
<comment type="similarity">
    <text evidence="1 2">Belongs to the DTD family.</text>
</comment>
<dbReference type="AlphaFoldDB" id="A0A3D5QEJ9"/>
<comment type="catalytic activity">
    <reaction evidence="2">
        <text>a D-aminoacyl-tRNA + H2O = a tRNA + a D-alpha-amino acid + H(+)</text>
        <dbReference type="Rhea" id="RHEA:13953"/>
        <dbReference type="Rhea" id="RHEA-COMP:10123"/>
        <dbReference type="Rhea" id="RHEA-COMP:10124"/>
        <dbReference type="ChEBI" id="CHEBI:15377"/>
        <dbReference type="ChEBI" id="CHEBI:15378"/>
        <dbReference type="ChEBI" id="CHEBI:59871"/>
        <dbReference type="ChEBI" id="CHEBI:78442"/>
        <dbReference type="ChEBI" id="CHEBI:79333"/>
        <dbReference type="EC" id="3.1.1.96"/>
    </reaction>
</comment>
<protein>
    <recommendedName>
        <fullName evidence="2">D-aminoacyl-tRNA deacylase</fullName>
        <shortName evidence="2">DTD</shortName>
        <ecNumber evidence="2">3.1.1.96</ecNumber>
    </recommendedName>
    <alternativeName>
        <fullName evidence="2">Gly-tRNA(Ala) deacylase</fullName>
        <ecNumber evidence="2">3.1.1.-</ecNumber>
    </alternativeName>
</protein>
<dbReference type="InterPro" id="IPR003732">
    <property type="entry name" value="Daa-tRNA_deacyls_DTD"/>
</dbReference>
<dbReference type="EC" id="3.1.1.-" evidence="2"/>
<dbReference type="Gene3D" id="3.50.80.10">
    <property type="entry name" value="D-tyrosyl-tRNA(Tyr) deacylase"/>
    <property type="match status" value="1"/>
</dbReference>
<comment type="subunit">
    <text evidence="2">Homodimer.</text>
</comment>
<dbReference type="GO" id="GO:0106026">
    <property type="term" value="F:Gly-tRNA(Ala) deacylase activity"/>
    <property type="evidence" value="ECO:0007669"/>
    <property type="project" value="UniProtKB-UniRule"/>
</dbReference>
<reference evidence="3 4" key="1">
    <citation type="journal article" date="2018" name="Nat. Biotechnol.">
        <title>A standardized bacterial taxonomy based on genome phylogeny substantially revises the tree of life.</title>
        <authorList>
            <person name="Parks D.H."/>
            <person name="Chuvochina M."/>
            <person name="Waite D.W."/>
            <person name="Rinke C."/>
            <person name="Skarshewski A."/>
            <person name="Chaumeil P.A."/>
            <person name="Hugenholtz P."/>
        </authorList>
    </citation>
    <scope>NUCLEOTIDE SEQUENCE [LARGE SCALE GENOMIC DNA]</scope>
    <source>
        <strain evidence="3">UBA8672</strain>
    </source>
</reference>
<dbReference type="InterPro" id="IPR023509">
    <property type="entry name" value="DTD-like_sf"/>
</dbReference>
<dbReference type="Proteomes" id="UP000262325">
    <property type="component" value="Unassembled WGS sequence"/>
</dbReference>
<keyword evidence="2" id="KW-0694">RNA-binding</keyword>
<dbReference type="EC" id="3.1.1.96" evidence="2"/>
<feature type="short sequence motif" description="Gly-cisPro motif, important for rejection of L-amino acids" evidence="2">
    <location>
        <begin position="139"/>
        <end position="140"/>
    </location>
</feature>
<comment type="function">
    <text evidence="2">An aminoacyl-tRNA editing enzyme that deacylates mischarged D-aminoacyl-tRNAs. Also deacylates mischarged glycyl-tRNA(Ala), protecting cells against glycine mischarging by AlaRS. Acts via tRNA-based rather than protein-based catalysis; rejects L-amino acids rather than detecting D-amino acids in the active site. By recycling D-aminoacyl-tRNA to D-amino acids and free tRNA molecules, this enzyme counteracts the toxicity associated with the formation of D-aminoacyl-tRNA entities in vivo and helps enforce protein L-homochirality.</text>
</comment>
<keyword evidence="2" id="KW-0820">tRNA-binding</keyword>
<name>A0A3D5QEJ9_FLESI</name>
<dbReference type="NCBIfam" id="TIGR00256">
    <property type="entry name" value="D-aminoacyl-tRNA deacylase"/>
    <property type="match status" value="1"/>
</dbReference>
<comment type="domain">
    <text evidence="2">A Gly-cisPro motif from one monomer fits into the active site of the other monomer to allow specific chiral rejection of L-amino acids.</text>
</comment>
<organism evidence="3 4">
    <name type="scientific">Flexistipes sinusarabici</name>
    <dbReference type="NCBI Taxonomy" id="2352"/>
    <lineage>
        <taxon>Bacteria</taxon>
        <taxon>Pseudomonadati</taxon>
        <taxon>Deferribacterota</taxon>
        <taxon>Deferribacteres</taxon>
        <taxon>Deferribacterales</taxon>
        <taxon>Flexistipitaceae</taxon>
        <taxon>Flexistipes</taxon>
    </lineage>
</organism>
<evidence type="ECO:0000313" key="3">
    <source>
        <dbReference type="EMBL" id="HCW94104.1"/>
    </source>
</evidence>
<evidence type="ECO:0000256" key="2">
    <source>
        <dbReference type="HAMAP-Rule" id="MF_00518"/>
    </source>
</evidence>
<dbReference type="EMBL" id="DPPF01000224">
    <property type="protein sequence ID" value="HCW94104.1"/>
    <property type="molecule type" value="Genomic_DNA"/>
</dbReference>
<evidence type="ECO:0000256" key="1">
    <source>
        <dbReference type="ARBA" id="ARBA00009673"/>
    </source>
</evidence>
<comment type="subcellular location">
    <subcellularLocation>
        <location evidence="2">Cytoplasm</location>
    </subcellularLocation>
</comment>
<keyword evidence="2" id="KW-0378">Hydrolase</keyword>
<comment type="catalytic activity">
    <reaction evidence="2">
        <text>glycyl-tRNA(Ala) + H2O = tRNA(Ala) + glycine + H(+)</text>
        <dbReference type="Rhea" id="RHEA:53744"/>
        <dbReference type="Rhea" id="RHEA-COMP:9657"/>
        <dbReference type="Rhea" id="RHEA-COMP:13640"/>
        <dbReference type="ChEBI" id="CHEBI:15377"/>
        <dbReference type="ChEBI" id="CHEBI:15378"/>
        <dbReference type="ChEBI" id="CHEBI:57305"/>
        <dbReference type="ChEBI" id="CHEBI:78442"/>
        <dbReference type="ChEBI" id="CHEBI:78522"/>
    </reaction>
</comment>
<dbReference type="GO" id="GO:0000049">
    <property type="term" value="F:tRNA binding"/>
    <property type="evidence" value="ECO:0007669"/>
    <property type="project" value="UniProtKB-UniRule"/>
</dbReference>
<comment type="caution">
    <text evidence="3">The sequence shown here is derived from an EMBL/GenBank/DDBJ whole genome shotgun (WGS) entry which is preliminary data.</text>
</comment>